<accession>A0A6A6D0W7</accession>
<dbReference type="InterPro" id="IPR036812">
    <property type="entry name" value="NAD(P)_OxRdtase_dom_sf"/>
</dbReference>
<keyword evidence="6" id="KW-1185">Reference proteome</keyword>
<feature type="compositionally biased region" description="Polar residues" evidence="3">
    <location>
        <begin position="1"/>
        <end position="17"/>
    </location>
</feature>
<dbReference type="PANTHER" id="PTHR43364:SF2">
    <property type="entry name" value="ARYL-ALCOHOL DEHYDROGENASE AAD10-RELATED"/>
    <property type="match status" value="1"/>
</dbReference>
<evidence type="ECO:0000313" key="6">
    <source>
        <dbReference type="Proteomes" id="UP000799537"/>
    </source>
</evidence>
<evidence type="ECO:0000313" key="5">
    <source>
        <dbReference type="EMBL" id="KAF2172663.1"/>
    </source>
</evidence>
<dbReference type="GO" id="GO:0016491">
    <property type="term" value="F:oxidoreductase activity"/>
    <property type="evidence" value="ECO:0007669"/>
    <property type="project" value="UniProtKB-KW"/>
</dbReference>
<reference evidence="5" key="1">
    <citation type="journal article" date="2020" name="Stud. Mycol.">
        <title>101 Dothideomycetes genomes: a test case for predicting lifestyles and emergence of pathogens.</title>
        <authorList>
            <person name="Haridas S."/>
            <person name="Albert R."/>
            <person name="Binder M."/>
            <person name="Bloem J."/>
            <person name="Labutti K."/>
            <person name="Salamov A."/>
            <person name="Andreopoulos B."/>
            <person name="Baker S."/>
            <person name="Barry K."/>
            <person name="Bills G."/>
            <person name="Bluhm B."/>
            <person name="Cannon C."/>
            <person name="Castanera R."/>
            <person name="Culley D."/>
            <person name="Daum C."/>
            <person name="Ezra D."/>
            <person name="Gonzalez J."/>
            <person name="Henrissat B."/>
            <person name="Kuo A."/>
            <person name="Liang C."/>
            <person name="Lipzen A."/>
            <person name="Lutzoni F."/>
            <person name="Magnuson J."/>
            <person name="Mondo S."/>
            <person name="Nolan M."/>
            <person name="Ohm R."/>
            <person name="Pangilinan J."/>
            <person name="Park H.-J."/>
            <person name="Ramirez L."/>
            <person name="Alfaro M."/>
            <person name="Sun H."/>
            <person name="Tritt A."/>
            <person name="Yoshinaga Y."/>
            <person name="Zwiers L.-H."/>
            <person name="Turgeon B."/>
            <person name="Goodwin S."/>
            <person name="Spatafora J."/>
            <person name="Crous P."/>
            <person name="Grigoriev I."/>
        </authorList>
    </citation>
    <scope>NUCLEOTIDE SEQUENCE</scope>
    <source>
        <strain evidence="5">ATCC 36951</strain>
    </source>
</reference>
<dbReference type="EMBL" id="ML993580">
    <property type="protein sequence ID" value="KAF2172663.1"/>
    <property type="molecule type" value="Genomic_DNA"/>
</dbReference>
<sequence>MASNGTERSHPVNTSSPFLRPPPDPATPLGEYRLLGPRAAVLVSPIQLGGMNFGDAWAAIAGHTTKQDIFKLLDAYVEAGGNWLDTANVYQNEQSEKWVGEWMKLRGNRDRMVIATKYSAPYTKYRDEPGARISYLGNGKRSLNLSVRDSLQKLGTDWIDILYLHWWDWTATIEEVMNSLHILVEQGKVLYLGISNTPAWVVSACNTYALDHGKTPFTIYQGQWNVLARDLEREILPMCRQFGMAVVPYDAVGGGKLRTKTQLNCGDAQAVGKQISETELKMSNVLEDVAKQHGVESVTAVALAWLFHKQPYVFPIVGTRNINHLLDNVQALKLKLTSEQMASIESVSNFAPCYPESAFGEDPHVNGKAAIMTESAAKTSWVQYPKAIGRI</sequence>
<evidence type="ECO:0000256" key="2">
    <source>
        <dbReference type="ARBA" id="ARBA00038157"/>
    </source>
</evidence>
<keyword evidence="1" id="KW-0560">Oxidoreductase</keyword>
<dbReference type="OrthoDB" id="48988at2759"/>
<organism evidence="5 6">
    <name type="scientific">Zasmidium cellare ATCC 36951</name>
    <dbReference type="NCBI Taxonomy" id="1080233"/>
    <lineage>
        <taxon>Eukaryota</taxon>
        <taxon>Fungi</taxon>
        <taxon>Dikarya</taxon>
        <taxon>Ascomycota</taxon>
        <taxon>Pezizomycotina</taxon>
        <taxon>Dothideomycetes</taxon>
        <taxon>Dothideomycetidae</taxon>
        <taxon>Mycosphaerellales</taxon>
        <taxon>Mycosphaerellaceae</taxon>
        <taxon>Zasmidium</taxon>
    </lineage>
</organism>
<dbReference type="Pfam" id="PF00248">
    <property type="entry name" value="Aldo_ket_red"/>
    <property type="match status" value="1"/>
</dbReference>
<dbReference type="GeneID" id="54563653"/>
<protein>
    <recommendedName>
        <fullName evidence="4">NADP-dependent oxidoreductase domain-containing protein</fullName>
    </recommendedName>
</protein>
<dbReference type="AlphaFoldDB" id="A0A6A6D0W7"/>
<dbReference type="Proteomes" id="UP000799537">
    <property type="component" value="Unassembled WGS sequence"/>
</dbReference>
<proteinExistence type="inferred from homology"/>
<feature type="domain" description="NADP-dependent oxidoreductase" evidence="4">
    <location>
        <begin position="45"/>
        <end position="348"/>
    </location>
</feature>
<name>A0A6A6D0W7_ZASCE</name>
<dbReference type="InterPro" id="IPR023210">
    <property type="entry name" value="NADP_OxRdtase_dom"/>
</dbReference>
<gene>
    <name evidence="5" type="ORF">M409DRAFT_35360</name>
</gene>
<evidence type="ECO:0000256" key="1">
    <source>
        <dbReference type="ARBA" id="ARBA00023002"/>
    </source>
</evidence>
<dbReference type="RefSeq" id="XP_033673552.1">
    <property type="nucleotide sequence ID" value="XM_033810381.1"/>
</dbReference>
<evidence type="ECO:0000256" key="3">
    <source>
        <dbReference type="SAM" id="MobiDB-lite"/>
    </source>
</evidence>
<dbReference type="Gene3D" id="3.20.20.100">
    <property type="entry name" value="NADP-dependent oxidoreductase domain"/>
    <property type="match status" value="1"/>
</dbReference>
<dbReference type="InterPro" id="IPR050523">
    <property type="entry name" value="AKR_Detox_Biosynth"/>
</dbReference>
<comment type="similarity">
    <text evidence="2">Belongs to the aldo/keto reductase family. Aldo/keto reductase 2 subfamily.</text>
</comment>
<evidence type="ECO:0000259" key="4">
    <source>
        <dbReference type="Pfam" id="PF00248"/>
    </source>
</evidence>
<dbReference type="SUPFAM" id="SSF51430">
    <property type="entry name" value="NAD(P)-linked oxidoreductase"/>
    <property type="match status" value="1"/>
</dbReference>
<dbReference type="PANTHER" id="PTHR43364">
    <property type="entry name" value="NADH-SPECIFIC METHYLGLYOXAL REDUCTASE-RELATED"/>
    <property type="match status" value="1"/>
</dbReference>
<feature type="region of interest" description="Disordered" evidence="3">
    <location>
        <begin position="1"/>
        <end position="25"/>
    </location>
</feature>